<dbReference type="InterPro" id="IPR000905">
    <property type="entry name" value="Gcp-like_dom"/>
</dbReference>
<dbReference type="SUPFAM" id="SSF53067">
    <property type="entry name" value="Actin-like ATPase domain"/>
    <property type="match status" value="2"/>
</dbReference>
<dbReference type="CDD" id="cd24032">
    <property type="entry name" value="ASKHA_NBD_TsaB"/>
    <property type="match status" value="1"/>
</dbReference>
<dbReference type="InterPro" id="IPR022496">
    <property type="entry name" value="T6A_TsaB"/>
</dbReference>
<keyword evidence="3" id="KW-1185">Reference proteome</keyword>
<dbReference type="EMBL" id="FOVK01000001">
    <property type="protein sequence ID" value="SFN29399.1"/>
    <property type="molecule type" value="Genomic_DNA"/>
</dbReference>
<dbReference type="InterPro" id="IPR043129">
    <property type="entry name" value="ATPase_NBD"/>
</dbReference>
<dbReference type="PANTHER" id="PTHR11735:SF11">
    <property type="entry name" value="TRNA THREONYLCARBAMOYLADENOSINE BIOSYNTHESIS PROTEIN TSAB"/>
    <property type="match status" value="1"/>
</dbReference>
<dbReference type="GO" id="GO:0005829">
    <property type="term" value="C:cytosol"/>
    <property type="evidence" value="ECO:0007669"/>
    <property type="project" value="TreeGrafter"/>
</dbReference>
<dbReference type="RefSeq" id="WP_074909137.1">
    <property type="nucleotide sequence ID" value="NZ_FOVK01000001.1"/>
</dbReference>
<dbReference type="Proteomes" id="UP000181899">
    <property type="component" value="Unassembled WGS sequence"/>
</dbReference>
<name>A0A1I4XVX0_9CLOT</name>
<dbReference type="Pfam" id="PF00814">
    <property type="entry name" value="TsaD"/>
    <property type="match status" value="1"/>
</dbReference>
<organism evidence="2 3">
    <name type="scientific">Proteiniclasticum ruminis</name>
    <dbReference type="NCBI Taxonomy" id="398199"/>
    <lineage>
        <taxon>Bacteria</taxon>
        <taxon>Bacillati</taxon>
        <taxon>Bacillota</taxon>
        <taxon>Clostridia</taxon>
        <taxon>Eubacteriales</taxon>
        <taxon>Clostridiaceae</taxon>
        <taxon>Proteiniclasticum</taxon>
    </lineage>
</organism>
<dbReference type="AlphaFoldDB" id="A0A1I4XVX0"/>
<evidence type="ECO:0000259" key="1">
    <source>
        <dbReference type="Pfam" id="PF00814"/>
    </source>
</evidence>
<dbReference type="eggNOG" id="COG1214">
    <property type="taxonomic scope" value="Bacteria"/>
</dbReference>
<evidence type="ECO:0000313" key="3">
    <source>
        <dbReference type="Proteomes" id="UP000181899"/>
    </source>
</evidence>
<protein>
    <submittedName>
        <fullName evidence="2">tRNA threonylcarbamoyl adenosine modification protein YeaZ</fullName>
    </submittedName>
</protein>
<reference evidence="2 3" key="1">
    <citation type="submission" date="2016-10" db="EMBL/GenBank/DDBJ databases">
        <authorList>
            <person name="de Groot N.N."/>
        </authorList>
    </citation>
    <scope>NUCLEOTIDE SEQUENCE [LARGE SCALE GENOMIC DNA]</scope>
    <source>
        <strain evidence="2 3">ML2</strain>
    </source>
</reference>
<dbReference type="NCBIfam" id="TIGR03725">
    <property type="entry name" value="T6A_YeaZ"/>
    <property type="match status" value="1"/>
</dbReference>
<dbReference type="STRING" id="398199.SAMN05421804_104232"/>
<dbReference type="PANTHER" id="PTHR11735">
    <property type="entry name" value="TRNA N6-ADENOSINE THREONYLCARBAMOYLTRANSFERASE"/>
    <property type="match status" value="1"/>
</dbReference>
<feature type="domain" description="Gcp-like" evidence="1">
    <location>
        <begin position="34"/>
        <end position="225"/>
    </location>
</feature>
<dbReference type="Gene3D" id="3.30.420.40">
    <property type="match status" value="2"/>
</dbReference>
<gene>
    <name evidence="2" type="ORF">SAMN04488695_101190</name>
</gene>
<proteinExistence type="predicted"/>
<accession>A0A1I4XVX0</accession>
<evidence type="ECO:0000313" key="2">
    <source>
        <dbReference type="EMBL" id="SFN29399.1"/>
    </source>
</evidence>
<dbReference type="OrthoDB" id="9784166at2"/>
<sequence>MNILSIDTSSSNCTAAVVRDYETLGEISINFNLQHSVLLMPLVEELLEKLSMSPAELSAITVSIGPGSFTGLRIGLAAAKGMALALDIPIYAADALAVLAYGAFGYQGLIIPMVDALRNGYYTGIYTFIQGKLVTLMEPTILTLDEVMDKVSNESREIMIMGDILSKIPAEELQSRSNIILAPQNLNIPKASTLPYLLRDRIENEEKEDIYSLVPLYMRKSQAEYEYEKKQGRLL</sequence>
<dbReference type="GO" id="GO:0002949">
    <property type="term" value="P:tRNA threonylcarbamoyladenosine modification"/>
    <property type="evidence" value="ECO:0007669"/>
    <property type="project" value="InterPro"/>
</dbReference>